<reference evidence="11 12" key="2">
    <citation type="journal article" date="2014" name="Genome Announc.">
        <title>Complete Genome Sequence of Coprothermobacter proteolyticus DSM 5265.</title>
        <authorList>
            <person name="Alexiev A."/>
            <person name="Coil D.A."/>
            <person name="Badger J.H."/>
            <person name="Enticknap J."/>
            <person name="Ward N."/>
            <person name="Robb F.T."/>
            <person name="Eisen J.A."/>
        </authorList>
    </citation>
    <scope>NUCLEOTIDE SEQUENCE [LARGE SCALE GENOMIC DNA]</scope>
    <source>
        <strain evidence="12">ATCC 35245 / DSM 5265 / OCM 4 / BT</strain>
    </source>
</reference>
<dbReference type="PROSITE" id="PS50109">
    <property type="entry name" value="HIS_KIN"/>
    <property type="match status" value="1"/>
</dbReference>
<dbReference type="SUPFAM" id="SSF55874">
    <property type="entry name" value="ATPase domain of HSP90 chaperone/DNA topoisomerase II/histidine kinase"/>
    <property type="match status" value="1"/>
</dbReference>
<sequence>MNTLQLITALASFSAFLVYVFLMWFVLNLNQKELLNKLCALTIASFAVWSFSSTFLHSATSLHTAKLWTNVSSIGWCSFPVFAFWFYAAFSNHDKLLKSRSFIAMCLFLAAFFTYQQWKGNLIVDLVRQPYGWSNVWAISPVSIGFSMYYILFVVGCMYFALDFERKTKSAREKKQARIFYVSALASLVLGTMTDVALPMLGIGAIPPLADVFILLWAVGLVYAIKRYGFMGLTLATAAEDILSTVADSLMLVGLDSRIVLANRKVHDLLGYKGEELKGKDIVSIVSDIEITAIVESGGVYSNETTFLTKSGKQVPVLVSASVVRDREEEVAGIVLTALDISKRKQMEQELRASEEKYRTLVDHALVGIGIHQDNRIVFANQRMATMFGYTLEELIGLPIADLLHPEERSLVLARVNGTDPQPPESNTYETRLLKKDGSFFYALVSNSLITYNDRVATLFTISDITDTKARKELEEANRELEAFSYSVSHDLRAPLRSIDGFSQMLLEDYADKLDDQGRDYLKRIRAATQRMSQLINDLLTLSRISRADMHFEELNLTAMAEDIAAELKQSQPERDVEFIIEPNVKAYGDSHLLRIVLENLLRNAWKFTSKHKSAIIEFGVKEHDGKTVYFVRDNGAGFDMAYVDKLFVPFQRLHEQDEFEGTGIGLATVQRIVHRHGGTVWAEGEVEKGATFYFTLRE</sequence>
<dbReference type="FunFam" id="1.10.287.130:FF:000070">
    <property type="entry name" value="Histidine kinase sensor protein"/>
    <property type="match status" value="1"/>
</dbReference>
<reference evidence="12" key="1">
    <citation type="submission" date="2008-08" db="EMBL/GenBank/DDBJ databases">
        <title>The complete genome sequence of Coprothermobacter proteolyticus strain ATCC 5245 / DSM 5265 / BT.</title>
        <authorList>
            <person name="Dodson R.J."/>
            <person name="Durkin A.S."/>
            <person name="Wu M."/>
            <person name="Eisen J."/>
            <person name="Sutton G."/>
        </authorList>
    </citation>
    <scope>NUCLEOTIDE SEQUENCE [LARGE SCALE GENOMIC DNA]</scope>
    <source>
        <strain evidence="12">ATCC 35245 / DSM 5265 / OCM 4 / BT</strain>
    </source>
</reference>
<dbReference type="SMART" id="SM00091">
    <property type="entry name" value="PAS"/>
    <property type="match status" value="2"/>
</dbReference>
<gene>
    <name evidence="11" type="ordered locus">COPRO5265_0030</name>
</gene>
<proteinExistence type="predicted"/>
<dbReference type="RefSeq" id="WP_012543795.1">
    <property type="nucleotide sequence ID" value="NC_011295.1"/>
</dbReference>
<name>B5Y6K5_COPPD</name>
<evidence type="ECO:0000313" key="11">
    <source>
        <dbReference type="EMBL" id="ACI17143.1"/>
    </source>
</evidence>
<evidence type="ECO:0000256" key="2">
    <source>
        <dbReference type="ARBA" id="ARBA00012438"/>
    </source>
</evidence>
<dbReference type="GO" id="GO:0000155">
    <property type="term" value="F:phosphorelay sensor kinase activity"/>
    <property type="evidence" value="ECO:0007669"/>
    <property type="project" value="InterPro"/>
</dbReference>
<protein>
    <recommendedName>
        <fullName evidence="2">histidine kinase</fullName>
        <ecNumber evidence="2">2.7.13.3</ecNumber>
    </recommendedName>
</protein>
<feature type="transmembrane region" description="Helical" evidence="7">
    <location>
        <begin position="34"/>
        <end position="51"/>
    </location>
</feature>
<dbReference type="PANTHER" id="PTHR42878:SF15">
    <property type="entry name" value="BACTERIOPHYTOCHROME"/>
    <property type="match status" value="1"/>
</dbReference>
<dbReference type="NCBIfam" id="TIGR00229">
    <property type="entry name" value="sensory_box"/>
    <property type="match status" value="2"/>
</dbReference>
<keyword evidence="5 11" id="KW-0418">Kinase</keyword>
<dbReference type="PANTHER" id="PTHR42878">
    <property type="entry name" value="TWO-COMPONENT HISTIDINE KINASE"/>
    <property type="match status" value="1"/>
</dbReference>
<dbReference type="KEGG" id="cpo:COPRO5265_0030"/>
<dbReference type="Pfam" id="PF02518">
    <property type="entry name" value="HATPase_c"/>
    <property type="match status" value="1"/>
</dbReference>
<dbReference type="InterPro" id="IPR036097">
    <property type="entry name" value="HisK_dim/P_sf"/>
</dbReference>
<feature type="domain" description="PAS" evidence="9">
    <location>
        <begin position="371"/>
        <end position="417"/>
    </location>
</feature>
<dbReference type="InterPro" id="IPR050351">
    <property type="entry name" value="BphY/WalK/GraS-like"/>
</dbReference>
<dbReference type="GO" id="GO:0030295">
    <property type="term" value="F:protein kinase activator activity"/>
    <property type="evidence" value="ECO:0007669"/>
    <property type="project" value="TreeGrafter"/>
</dbReference>
<feature type="domain" description="Histidine kinase" evidence="8">
    <location>
        <begin position="487"/>
        <end position="699"/>
    </location>
</feature>
<dbReference type="InterPro" id="IPR001610">
    <property type="entry name" value="PAC"/>
</dbReference>
<feature type="domain" description="PAS" evidence="9">
    <location>
        <begin position="242"/>
        <end position="283"/>
    </location>
</feature>
<dbReference type="Pfam" id="PF16927">
    <property type="entry name" value="HisKA_7TM"/>
    <property type="match status" value="1"/>
</dbReference>
<accession>B5Y6K5</accession>
<evidence type="ECO:0000256" key="6">
    <source>
        <dbReference type="ARBA" id="ARBA00023136"/>
    </source>
</evidence>
<keyword evidence="3" id="KW-0597">Phosphoprotein</keyword>
<dbReference type="InterPro" id="IPR031621">
    <property type="entry name" value="HisKA_7TM"/>
</dbReference>
<dbReference type="GO" id="GO:0000156">
    <property type="term" value="F:phosphorelay response regulator activity"/>
    <property type="evidence" value="ECO:0007669"/>
    <property type="project" value="TreeGrafter"/>
</dbReference>
<feature type="transmembrane region" description="Helical" evidence="7">
    <location>
        <begin position="102"/>
        <end position="118"/>
    </location>
</feature>
<evidence type="ECO:0000259" key="9">
    <source>
        <dbReference type="PROSITE" id="PS50112"/>
    </source>
</evidence>
<evidence type="ECO:0000256" key="5">
    <source>
        <dbReference type="ARBA" id="ARBA00022777"/>
    </source>
</evidence>
<feature type="transmembrane region" description="Helical" evidence="7">
    <location>
        <begin position="206"/>
        <end position="225"/>
    </location>
</feature>
<dbReference type="CDD" id="cd00130">
    <property type="entry name" value="PAS"/>
    <property type="match status" value="2"/>
</dbReference>
<feature type="domain" description="PAC" evidence="10">
    <location>
        <begin position="427"/>
        <end position="480"/>
    </location>
</feature>
<dbReference type="Pfam" id="PF13426">
    <property type="entry name" value="PAS_9"/>
    <property type="match status" value="2"/>
</dbReference>
<dbReference type="SMART" id="SM00387">
    <property type="entry name" value="HATPase_c"/>
    <property type="match status" value="1"/>
</dbReference>
<dbReference type="GO" id="GO:0007234">
    <property type="term" value="P:osmosensory signaling via phosphorelay pathway"/>
    <property type="evidence" value="ECO:0007669"/>
    <property type="project" value="TreeGrafter"/>
</dbReference>
<dbReference type="InterPro" id="IPR035965">
    <property type="entry name" value="PAS-like_dom_sf"/>
</dbReference>
<dbReference type="PROSITE" id="PS50113">
    <property type="entry name" value="PAC"/>
    <property type="match status" value="2"/>
</dbReference>
<dbReference type="EC" id="2.7.13.3" evidence="2"/>
<dbReference type="InterPro" id="IPR005467">
    <property type="entry name" value="His_kinase_dom"/>
</dbReference>
<feature type="transmembrane region" description="Helical" evidence="7">
    <location>
        <begin position="180"/>
        <end position="200"/>
    </location>
</feature>
<dbReference type="STRING" id="309798.COPRO5265_0030"/>
<dbReference type="SUPFAM" id="SSF47384">
    <property type="entry name" value="Homodimeric domain of signal transducing histidine kinase"/>
    <property type="match status" value="1"/>
</dbReference>
<dbReference type="Pfam" id="PF00512">
    <property type="entry name" value="HisKA"/>
    <property type="match status" value="1"/>
</dbReference>
<dbReference type="SMART" id="SM00388">
    <property type="entry name" value="HisKA"/>
    <property type="match status" value="1"/>
</dbReference>
<dbReference type="Gene3D" id="3.30.565.10">
    <property type="entry name" value="Histidine kinase-like ATPase, C-terminal domain"/>
    <property type="match status" value="1"/>
</dbReference>
<evidence type="ECO:0000256" key="7">
    <source>
        <dbReference type="SAM" id="Phobius"/>
    </source>
</evidence>
<evidence type="ECO:0000259" key="10">
    <source>
        <dbReference type="PROSITE" id="PS50113"/>
    </source>
</evidence>
<evidence type="ECO:0000256" key="1">
    <source>
        <dbReference type="ARBA" id="ARBA00000085"/>
    </source>
</evidence>
<evidence type="ECO:0000313" key="12">
    <source>
        <dbReference type="Proteomes" id="UP000001732"/>
    </source>
</evidence>
<dbReference type="SUPFAM" id="SSF55785">
    <property type="entry name" value="PYP-like sensor domain (PAS domain)"/>
    <property type="match status" value="2"/>
</dbReference>
<dbReference type="CDD" id="cd00082">
    <property type="entry name" value="HisKA"/>
    <property type="match status" value="1"/>
</dbReference>
<dbReference type="FunFam" id="3.30.565.10:FF:000006">
    <property type="entry name" value="Sensor histidine kinase WalK"/>
    <property type="match status" value="1"/>
</dbReference>
<dbReference type="EMBL" id="CP001145">
    <property type="protein sequence ID" value="ACI17143.1"/>
    <property type="molecule type" value="Genomic_DNA"/>
</dbReference>
<dbReference type="Proteomes" id="UP000001732">
    <property type="component" value="Chromosome"/>
</dbReference>
<feature type="transmembrane region" description="Helical" evidence="7">
    <location>
        <begin position="6"/>
        <end position="27"/>
    </location>
</feature>
<dbReference type="GO" id="GO:0016020">
    <property type="term" value="C:membrane"/>
    <property type="evidence" value="ECO:0007669"/>
    <property type="project" value="UniProtKB-SubCell"/>
</dbReference>
<dbReference type="eggNOG" id="COG4251">
    <property type="taxonomic scope" value="Bacteria"/>
</dbReference>
<keyword evidence="12" id="KW-1185">Reference proteome</keyword>
<evidence type="ECO:0000256" key="4">
    <source>
        <dbReference type="ARBA" id="ARBA00022679"/>
    </source>
</evidence>
<feature type="transmembrane region" description="Helical" evidence="7">
    <location>
        <begin position="71"/>
        <end position="90"/>
    </location>
</feature>
<dbReference type="InterPro" id="IPR004358">
    <property type="entry name" value="Sig_transdc_His_kin-like_C"/>
</dbReference>
<keyword evidence="7" id="KW-0812">Transmembrane</keyword>
<dbReference type="InterPro" id="IPR000700">
    <property type="entry name" value="PAS-assoc_C"/>
</dbReference>
<feature type="domain" description="PAC" evidence="10">
    <location>
        <begin position="301"/>
        <end position="353"/>
    </location>
</feature>
<dbReference type="AlphaFoldDB" id="B5Y6K5"/>
<dbReference type="InterPro" id="IPR003661">
    <property type="entry name" value="HisK_dim/P_dom"/>
</dbReference>
<dbReference type="SMART" id="SM00086">
    <property type="entry name" value="PAC"/>
    <property type="match status" value="2"/>
</dbReference>
<dbReference type="Gene3D" id="3.30.450.20">
    <property type="entry name" value="PAS domain"/>
    <property type="match status" value="2"/>
</dbReference>
<dbReference type="eggNOG" id="COG3829">
    <property type="taxonomic scope" value="Bacteria"/>
</dbReference>
<feature type="transmembrane region" description="Helical" evidence="7">
    <location>
        <begin position="138"/>
        <end position="160"/>
    </location>
</feature>
<keyword evidence="6 7" id="KW-0472">Membrane</keyword>
<keyword evidence="4" id="KW-0808">Transferase</keyword>
<dbReference type="PROSITE" id="PS50112">
    <property type="entry name" value="PAS"/>
    <property type="match status" value="2"/>
</dbReference>
<dbReference type="InterPro" id="IPR036890">
    <property type="entry name" value="HATPase_C_sf"/>
</dbReference>
<dbReference type="InterPro" id="IPR003594">
    <property type="entry name" value="HATPase_dom"/>
</dbReference>
<dbReference type="InterPro" id="IPR000014">
    <property type="entry name" value="PAS"/>
</dbReference>
<evidence type="ECO:0000259" key="8">
    <source>
        <dbReference type="PROSITE" id="PS50109"/>
    </source>
</evidence>
<keyword evidence="7" id="KW-1133">Transmembrane helix</keyword>
<organism evidence="11 12">
    <name type="scientific">Coprothermobacter proteolyticus (strain ATCC 35245 / DSM 5265 / OCM 4 / BT)</name>
    <dbReference type="NCBI Taxonomy" id="309798"/>
    <lineage>
        <taxon>Bacteria</taxon>
        <taxon>Pseudomonadati</taxon>
        <taxon>Coprothermobacterota</taxon>
        <taxon>Coprothermobacteria</taxon>
        <taxon>Coprothermobacterales</taxon>
        <taxon>Coprothermobacteraceae</taxon>
        <taxon>Coprothermobacter</taxon>
    </lineage>
</organism>
<comment type="catalytic activity">
    <reaction evidence="1">
        <text>ATP + protein L-histidine = ADP + protein N-phospho-L-histidine.</text>
        <dbReference type="EC" id="2.7.13.3"/>
    </reaction>
</comment>
<dbReference type="PRINTS" id="PR00344">
    <property type="entry name" value="BCTRLSENSOR"/>
</dbReference>
<dbReference type="OrthoDB" id="9808408at2"/>
<evidence type="ECO:0000256" key="3">
    <source>
        <dbReference type="ARBA" id="ARBA00022553"/>
    </source>
</evidence>
<dbReference type="Gene3D" id="1.10.287.130">
    <property type="match status" value="1"/>
</dbReference>